<dbReference type="PANTHER" id="PTHR35894:SF5">
    <property type="entry name" value="MU-LIKE PROPHAGE FLUMU DNA TRANSPOSITION PROTEIN B"/>
    <property type="match status" value="1"/>
</dbReference>
<protein>
    <recommendedName>
        <fullName evidence="1">ORC1/DEAH AAA+ ATPase domain-containing protein</fullName>
    </recommendedName>
</protein>
<sequence>MTIHAIENTWPSHYSEADIKTCLFILGWLKQYDQAQSWLAKRARLSASLANQVLKGNYGNERGSSPSAHIAKMHQAIVNLEQTEEQMPTIETTVFEAARRCCNTVRADRTIGAFTGIVGTGKTFGLKHYASHNANTYYLRGRQSMNTPTLINRLVKLTGTHANTRAPLDDKINAVVEALIDTDSLLIIDEAENISDTALKSVRDIFDEAEVGVVLAGTERLLDKVMPTHSVFHQIGSRITYSPVTITGITKRDTEQMIIAAFPNADIDDALVNAIFSYTDGSVRRLARAIIPHLKRFTSGVKTLPLTTELVHQVAKQVLNITPVQGPKRSIQEGQ</sequence>
<dbReference type="InterPro" id="IPR049945">
    <property type="entry name" value="AAA_22"/>
</dbReference>
<evidence type="ECO:0000313" key="3">
    <source>
        <dbReference type="Proteomes" id="UP000029223"/>
    </source>
</evidence>
<dbReference type="InterPro" id="IPR027417">
    <property type="entry name" value="P-loop_NTPase"/>
</dbReference>
<feature type="domain" description="ORC1/DEAH AAA+ ATPase" evidence="1">
    <location>
        <begin position="108"/>
        <end position="223"/>
    </location>
</feature>
<dbReference type="InterPro" id="IPR052026">
    <property type="entry name" value="ExeA_AAA_ATPase_DNA-bind"/>
</dbReference>
<name>A0ABQ0JLR4_9VIBR</name>
<dbReference type="EMBL" id="BBMS01000071">
    <property type="protein sequence ID" value="GAL29693.1"/>
    <property type="molecule type" value="Genomic_DNA"/>
</dbReference>
<proteinExistence type="predicted"/>
<dbReference type="Proteomes" id="UP000029223">
    <property type="component" value="Unassembled WGS sequence"/>
</dbReference>
<dbReference type="Gene3D" id="3.40.50.300">
    <property type="entry name" value="P-loop containing nucleotide triphosphate hydrolases"/>
    <property type="match status" value="1"/>
</dbReference>
<accession>A0ABQ0JLR4</accession>
<dbReference type="Pfam" id="PF13401">
    <property type="entry name" value="AAA_22"/>
    <property type="match status" value="1"/>
</dbReference>
<organism evidence="2 3">
    <name type="scientific">Vibrio variabilis</name>
    <dbReference type="NCBI Taxonomy" id="990271"/>
    <lineage>
        <taxon>Bacteria</taxon>
        <taxon>Pseudomonadati</taxon>
        <taxon>Pseudomonadota</taxon>
        <taxon>Gammaproteobacteria</taxon>
        <taxon>Vibrionales</taxon>
        <taxon>Vibrionaceae</taxon>
        <taxon>Vibrio</taxon>
    </lineage>
</organism>
<reference evidence="3" key="1">
    <citation type="submission" date="2014-09" db="EMBL/GenBank/DDBJ databases">
        <title>Vibrio variabilis JCM 19239. (C206) whole genome shotgun sequence.</title>
        <authorList>
            <person name="Sawabe T."/>
            <person name="Meirelles P."/>
            <person name="Nakanishi M."/>
            <person name="Sayaka M."/>
            <person name="Hattori M."/>
            <person name="Ohkuma M."/>
        </authorList>
    </citation>
    <scope>NUCLEOTIDE SEQUENCE [LARGE SCALE GENOMIC DNA]</scope>
    <source>
        <strain evidence="3">JCM 19239</strain>
    </source>
</reference>
<reference evidence="3" key="2">
    <citation type="submission" date="2014-09" db="EMBL/GenBank/DDBJ databases">
        <authorList>
            <consortium name="NBRP consortium"/>
            <person name="Sawabe T."/>
            <person name="Meirelles P."/>
            <person name="Nakanishi M."/>
            <person name="Sayaka M."/>
            <person name="Hattori M."/>
            <person name="Ohkuma M."/>
        </authorList>
    </citation>
    <scope>NUCLEOTIDE SEQUENCE [LARGE SCALE GENOMIC DNA]</scope>
    <source>
        <strain evidence="3">JCM 19239</strain>
    </source>
</reference>
<gene>
    <name evidence="2" type="ORF">JCM19239_6041</name>
</gene>
<evidence type="ECO:0000313" key="2">
    <source>
        <dbReference type="EMBL" id="GAL29693.1"/>
    </source>
</evidence>
<comment type="caution">
    <text evidence="2">The sequence shown here is derived from an EMBL/GenBank/DDBJ whole genome shotgun (WGS) entry which is preliminary data.</text>
</comment>
<dbReference type="PANTHER" id="PTHR35894">
    <property type="entry name" value="GENERAL SECRETION PATHWAY PROTEIN A-RELATED"/>
    <property type="match status" value="1"/>
</dbReference>
<evidence type="ECO:0000259" key="1">
    <source>
        <dbReference type="Pfam" id="PF13401"/>
    </source>
</evidence>
<keyword evidence="3" id="KW-1185">Reference proteome</keyword>
<dbReference type="SUPFAM" id="SSF52540">
    <property type="entry name" value="P-loop containing nucleoside triphosphate hydrolases"/>
    <property type="match status" value="1"/>
</dbReference>